<dbReference type="InterPro" id="IPR031751">
    <property type="entry name" value="DUF4735"/>
</dbReference>
<feature type="region of interest" description="Disordered" evidence="1">
    <location>
        <begin position="316"/>
        <end position="396"/>
    </location>
</feature>
<evidence type="ECO:0000313" key="3">
    <source>
        <dbReference type="EMBL" id="KAK2180321.1"/>
    </source>
</evidence>
<proteinExistence type="predicted"/>
<organism evidence="3 4">
    <name type="scientific">Ridgeia piscesae</name>
    <name type="common">Tubeworm</name>
    <dbReference type="NCBI Taxonomy" id="27915"/>
    <lineage>
        <taxon>Eukaryota</taxon>
        <taxon>Metazoa</taxon>
        <taxon>Spiralia</taxon>
        <taxon>Lophotrochozoa</taxon>
        <taxon>Annelida</taxon>
        <taxon>Polychaeta</taxon>
        <taxon>Sedentaria</taxon>
        <taxon>Canalipalpata</taxon>
        <taxon>Sabellida</taxon>
        <taxon>Siboglinidae</taxon>
        <taxon>Ridgeia</taxon>
    </lineage>
</organism>
<feature type="region of interest" description="Disordered" evidence="1">
    <location>
        <begin position="96"/>
        <end position="154"/>
    </location>
</feature>
<evidence type="ECO:0000313" key="4">
    <source>
        <dbReference type="Proteomes" id="UP001209878"/>
    </source>
</evidence>
<name>A0AAD9KZM4_RIDPI</name>
<feature type="transmembrane region" description="Helical" evidence="2">
    <location>
        <begin position="485"/>
        <end position="504"/>
    </location>
</feature>
<keyword evidence="2" id="KW-1133">Transmembrane helix</keyword>
<keyword evidence="2" id="KW-0472">Membrane</keyword>
<dbReference type="EMBL" id="JAODUO010000448">
    <property type="protein sequence ID" value="KAK2180321.1"/>
    <property type="molecule type" value="Genomic_DNA"/>
</dbReference>
<accession>A0AAD9KZM4</accession>
<sequence length="516" mass="57409">MEFLHSDWLDEIIKWQRPNGCYGAMKRKTSFHGVPTGDDVDYVYADDKPKYDKKEQNEVFKFDQNIPKRARNPPAGVGKVNNAAVIATKDVRRRFPGNAPIVNDGNVNGARDGEEIRPEPQRNQVGNVQDPGQALSVNENGPLGQQGVQNKVDSSQQKLRFQDHNDGRHGQEEIQPVRNHAQIRSVEGIRPVEQGGVRDNVEKEPGRQWFQERYGGKIHQRQLHDGPALPQKSTNFRTMRRLLVEEDLPDGCMAHKTAVAAGALSQYLRYVLSPGSLDYQRHTRLTGNNYIANPHLLRSRSSQHGLAGVVVMEQGVPKRDDNHPDDAMKAKENAEIVPKKDDEAGKRVTAEPGGALNRPEIDDHVAPRDGDDDEVRSNQGPVGKHGAIGDDKGSLGINVRAPEDAPGMKEHDKEAEAAGLQKHTIDVDDGDDDAYGNRKHADVDKDTDDRHSNEIVVGHADEIANADVPGMVPGSNVSATSVLKAYVLIIAVMFFLIVFMCKFLRKHRVHIRYRHR</sequence>
<keyword evidence="4" id="KW-1185">Reference proteome</keyword>
<evidence type="ECO:0000256" key="2">
    <source>
        <dbReference type="SAM" id="Phobius"/>
    </source>
</evidence>
<dbReference type="PANTHER" id="PTHR33539">
    <property type="entry name" value="UPF0764 PROTEIN C16ORF89"/>
    <property type="match status" value="1"/>
</dbReference>
<feature type="compositionally biased region" description="Basic and acidic residues" evidence="1">
    <location>
        <begin position="316"/>
        <end position="349"/>
    </location>
</feature>
<dbReference type="AlphaFoldDB" id="A0AAD9KZM4"/>
<keyword evidence="2" id="KW-0812">Transmembrane</keyword>
<reference evidence="3" key="1">
    <citation type="journal article" date="2023" name="Mol. Biol. Evol.">
        <title>Third-Generation Sequencing Reveals the Adaptive Role of the Epigenome in Three Deep-Sea Polychaetes.</title>
        <authorList>
            <person name="Perez M."/>
            <person name="Aroh O."/>
            <person name="Sun Y."/>
            <person name="Lan Y."/>
            <person name="Juniper S.K."/>
            <person name="Young C.R."/>
            <person name="Angers B."/>
            <person name="Qian P.Y."/>
        </authorList>
    </citation>
    <scope>NUCLEOTIDE SEQUENCE</scope>
    <source>
        <strain evidence="3">R07B-5</strain>
    </source>
</reference>
<feature type="compositionally biased region" description="Basic and acidic residues" evidence="1">
    <location>
        <begin position="111"/>
        <end position="120"/>
    </location>
</feature>
<dbReference type="Proteomes" id="UP001209878">
    <property type="component" value="Unassembled WGS sequence"/>
</dbReference>
<evidence type="ECO:0000256" key="1">
    <source>
        <dbReference type="SAM" id="MobiDB-lite"/>
    </source>
</evidence>
<gene>
    <name evidence="3" type="ORF">NP493_450g02014</name>
</gene>
<dbReference type="PANTHER" id="PTHR33539:SF1">
    <property type="entry name" value="UPF0764 PROTEIN C16ORF89"/>
    <property type="match status" value="1"/>
</dbReference>
<feature type="compositionally biased region" description="Basic and acidic residues" evidence="1">
    <location>
        <begin position="359"/>
        <end position="369"/>
    </location>
</feature>
<protein>
    <submittedName>
        <fullName evidence="3">Uncharacterized protein</fullName>
    </submittedName>
</protein>
<comment type="caution">
    <text evidence="3">The sequence shown here is derived from an EMBL/GenBank/DDBJ whole genome shotgun (WGS) entry which is preliminary data.</text>
</comment>